<dbReference type="GO" id="GO:0006351">
    <property type="term" value="P:DNA-templated transcription"/>
    <property type="evidence" value="ECO:0007669"/>
    <property type="project" value="InterPro"/>
</dbReference>
<dbReference type="InterPro" id="IPR001138">
    <property type="entry name" value="Zn2Cys6_DnaBD"/>
</dbReference>
<comment type="caution">
    <text evidence="7">The sequence shown here is derived from an EMBL/GenBank/DDBJ whole genome shotgun (WGS) entry which is preliminary data.</text>
</comment>
<evidence type="ECO:0000256" key="4">
    <source>
        <dbReference type="ARBA" id="ARBA00023163"/>
    </source>
</evidence>
<comment type="subcellular location">
    <subcellularLocation>
        <location evidence="1">Nucleus</location>
    </subcellularLocation>
</comment>
<gene>
    <name evidence="7" type="ORF">FPANT_2147</name>
</gene>
<dbReference type="PANTHER" id="PTHR47338">
    <property type="entry name" value="ZN(II)2CYS6 TRANSCRIPTION FACTOR (EUROFUNG)-RELATED"/>
    <property type="match status" value="1"/>
</dbReference>
<dbReference type="InterPro" id="IPR007219">
    <property type="entry name" value="XnlR_reg_dom"/>
</dbReference>
<dbReference type="Proteomes" id="UP000544095">
    <property type="component" value="Unassembled WGS sequence"/>
</dbReference>
<dbReference type="GO" id="GO:0000981">
    <property type="term" value="F:DNA-binding transcription factor activity, RNA polymerase II-specific"/>
    <property type="evidence" value="ECO:0007669"/>
    <property type="project" value="InterPro"/>
</dbReference>
<protein>
    <submittedName>
        <fullName evidence="7">Zn(II)2Cys6 transcription factor</fullName>
    </submittedName>
</protein>
<organism evidence="7 8">
    <name type="scientific">Fusarium pseudoanthophilum</name>
    <dbReference type="NCBI Taxonomy" id="48495"/>
    <lineage>
        <taxon>Eukaryota</taxon>
        <taxon>Fungi</taxon>
        <taxon>Dikarya</taxon>
        <taxon>Ascomycota</taxon>
        <taxon>Pezizomycotina</taxon>
        <taxon>Sordariomycetes</taxon>
        <taxon>Hypocreomycetidae</taxon>
        <taxon>Hypocreales</taxon>
        <taxon>Nectriaceae</taxon>
        <taxon>Fusarium</taxon>
        <taxon>Fusarium fujikuroi species complex</taxon>
    </lineage>
</organism>
<proteinExistence type="predicted"/>
<evidence type="ECO:0000313" key="8">
    <source>
        <dbReference type="Proteomes" id="UP000544095"/>
    </source>
</evidence>
<evidence type="ECO:0000259" key="6">
    <source>
        <dbReference type="PROSITE" id="PS50048"/>
    </source>
</evidence>
<dbReference type="Gene3D" id="4.10.240.10">
    <property type="entry name" value="Zn(2)-C6 fungal-type DNA-binding domain"/>
    <property type="match status" value="1"/>
</dbReference>
<dbReference type="Pfam" id="PF04082">
    <property type="entry name" value="Fungal_trans"/>
    <property type="match status" value="1"/>
</dbReference>
<dbReference type="GO" id="GO:0003677">
    <property type="term" value="F:DNA binding"/>
    <property type="evidence" value="ECO:0007669"/>
    <property type="project" value="InterPro"/>
</dbReference>
<reference evidence="7 8" key="1">
    <citation type="submission" date="2020-05" db="EMBL/GenBank/DDBJ databases">
        <title>Identification and distribution of gene clusters putatively required for synthesis of sphingolipid metabolism inhibitors in phylogenetically diverse species of the filamentous fungus Fusarium.</title>
        <authorList>
            <person name="Kim H.-S."/>
            <person name="Busman M."/>
            <person name="Brown D.W."/>
            <person name="Divon H."/>
            <person name="Uhlig S."/>
            <person name="Proctor R.H."/>
        </authorList>
    </citation>
    <scope>NUCLEOTIDE SEQUENCE [LARGE SCALE GENOMIC DNA]</scope>
    <source>
        <strain evidence="7 8">NRRL 25211</strain>
    </source>
</reference>
<dbReference type="AlphaFoldDB" id="A0A8H5PPD8"/>
<feature type="domain" description="Zn(2)-C6 fungal-type" evidence="6">
    <location>
        <begin position="22"/>
        <end position="52"/>
    </location>
</feature>
<dbReference type="Pfam" id="PF00172">
    <property type="entry name" value="Zn_clus"/>
    <property type="match status" value="1"/>
</dbReference>
<keyword evidence="8" id="KW-1185">Reference proteome</keyword>
<dbReference type="InterPro" id="IPR050815">
    <property type="entry name" value="TF_fung"/>
</dbReference>
<dbReference type="PROSITE" id="PS50048">
    <property type="entry name" value="ZN2_CY6_FUNGAL_2"/>
    <property type="match status" value="1"/>
</dbReference>
<dbReference type="InterPro" id="IPR036864">
    <property type="entry name" value="Zn2-C6_fun-type_DNA-bd_sf"/>
</dbReference>
<sequence>MASAKPVGIWKPVPPGSRARVSCFSCRESKRSCDKSLPTCYLCRRKGIECYYPQHRGQKNPSPIDDGANLGNVTAGSASETTQPKKAQDLVNAEAIRFLAPDLFRDMNLQVPRLNWEIPAEIEAQLGSQQQMQETTTAFLQLTKSWMPIVNGKRHLAAVLNPLVPLRRPTALLALCMKLCCLPVDKVEEKAVLYELVKKLYAEVERQEDSCLQVMQSAVFIAVFEMGDAIFPAAYLTVGALARYGMARGMDKINQTALGKDCAATVGASWADIEEMRRVWWGALILDRLLNVSQPSRGLSTADPSFEDFLPVDDEFFYSQSSSPEHATRISEGFTFKMGSFARLCQAMHLISKSLSLCRIASNSSEAPQNSTSEEVGQLCRTLESLVRVNELEATSRRLAFCSQSCVSYIGILLLQQHYWRQPGHESEQNSARNIFPETISALETLVRISATLREGGYELSQYLEDGRCSLFLVELVYQGMLVLLRMGKLWLAEDVQSKKESLTWLLSHMGKRWPLVGKIMIQILYPFTNAVTAVYKRILEARESLLAVEDALT</sequence>
<evidence type="ECO:0000256" key="3">
    <source>
        <dbReference type="ARBA" id="ARBA00023015"/>
    </source>
</evidence>
<keyword evidence="4" id="KW-0804">Transcription</keyword>
<dbReference type="SUPFAM" id="SSF57701">
    <property type="entry name" value="Zn2/Cys6 DNA-binding domain"/>
    <property type="match status" value="1"/>
</dbReference>
<dbReference type="EMBL" id="JAAOAR010000086">
    <property type="protein sequence ID" value="KAF5600701.1"/>
    <property type="molecule type" value="Genomic_DNA"/>
</dbReference>
<dbReference type="PANTHER" id="PTHR47338:SF20">
    <property type="entry name" value="ZN(II)2CYS6 TRANSCRIPTION FACTOR (EUROFUNG)"/>
    <property type="match status" value="1"/>
</dbReference>
<keyword evidence="2" id="KW-0479">Metal-binding</keyword>
<name>A0A8H5PPD8_9HYPO</name>
<dbReference type="PROSITE" id="PS00463">
    <property type="entry name" value="ZN2_CY6_FUNGAL_1"/>
    <property type="match status" value="1"/>
</dbReference>
<evidence type="ECO:0000256" key="1">
    <source>
        <dbReference type="ARBA" id="ARBA00004123"/>
    </source>
</evidence>
<evidence type="ECO:0000256" key="5">
    <source>
        <dbReference type="ARBA" id="ARBA00023242"/>
    </source>
</evidence>
<accession>A0A8H5PPD8</accession>
<dbReference type="GO" id="GO:0005634">
    <property type="term" value="C:nucleus"/>
    <property type="evidence" value="ECO:0007669"/>
    <property type="project" value="UniProtKB-SubCell"/>
</dbReference>
<dbReference type="GO" id="GO:0008270">
    <property type="term" value="F:zinc ion binding"/>
    <property type="evidence" value="ECO:0007669"/>
    <property type="project" value="InterPro"/>
</dbReference>
<evidence type="ECO:0000256" key="2">
    <source>
        <dbReference type="ARBA" id="ARBA00022723"/>
    </source>
</evidence>
<dbReference type="CDD" id="cd12148">
    <property type="entry name" value="fungal_TF_MHR"/>
    <property type="match status" value="1"/>
</dbReference>
<keyword evidence="5" id="KW-0539">Nucleus</keyword>
<evidence type="ECO:0000313" key="7">
    <source>
        <dbReference type="EMBL" id="KAF5600701.1"/>
    </source>
</evidence>
<dbReference type="SMART" id="SM00066">
    <property type="entry name" value="GAL4"/>
    <property type="match status" value="1"/>
</dbReference>
<keyword evidence="3" id="KW-0805">Transcription regulation</keyword>
<dbReference type="CDD" id="cd00067">
    <property type="entry name" value="GAL4"/>
    <property type="match status" value="1"/>
</dbReference>